<reference evidence="8 9" key="1">
    <citation type="submission" date="2016-10" db="EMBL/GenBank/DDBJ databases">
        <authorList>
            <person name="de Groot N.N."/>
        </authorList>
    </citation>
    <scope>NUCLEOTIDE SEQUENCE [LARGE SCALE GENOMIC DNA]</scope>
    <source>
        <strain evidence="8 9">DSM 23581</strain>
    </source>
</reference>
<dbReference type="SUPFAM" id="SSF52518">
    <property type="entry name" value="Thiamin diphosphate-binding fold (THDP-binding)"/>
    <property type="match status" value="2"/>
</dbReference>
<dbReference type="CDD" id="cd07036">
    <property type="entry name" value="TPP_PYR_E1-PDHc-beta_like"/>
    <property type="match status" value="1"/>
</dbReference>
<comment type="cofactor">
    <cofactor evidence="1">
        <name>thiamine diphosphate</name>
        <dbReference type="ChEBI" id="CHEBI:58937"/>
    </cofactor>
</comment>
<name>A0A1H4API5_9FLAO</name>
<dbReference type="SUPFAM" id="SSF52922">
    <property type="entry name" value="TK C-terminal domain-like"/>
    <property type="match status" value="1"/>
</dbReference>
<dbReference type="Gene3D" id="3.40.50.970">
    <property type="match status" value="2"/>
</dbReference>
<dbReference type="PANTHER" id="PTHR42980:SF1">
    <property type="entry name" value="2-OXOISOVALERATE DEHYDROGENASE SUBUNIT BETA, MITOCHONDRIAL"/>
    <property type="match status" value="1"/>
</dbReference>
<evidence type="ECO:0000256" key="4">
    <source>
        <dbReference type="ARBA" id="ARBA00023002"/>
    </source>
</evidence>
<feature type="region of interest" description="Disordered" evidence="6">
    <location>
        <begin position="339"/>
        <end position="361"/>
    </location>
</feature>
<dbReference type="EMBL" id="FNQF01000005">
    <property type="protein sequence ID" value="SEA37614.1"/>
    <property type="molecule type" value="Genomic_DNA"/>
</dbReference>
<dbReference type="InterPro" id="IPR029061">
    <property type="entry name" value="THDP-binding"/>
</dbReference>
<keyword evidence="5" id="KW-0786">Thiamine pyrophosphate</keyword>
<evidence type="ECO:0000256" key="3">
    <source>
        <dbReference type="ARBA" id="ARBA00012277"/>
    </source>
</evidence>
<dbReference type="InterPro" id="IPR033248">
    <property type="entry name" value="Transketolase_C"/>
</dbReference>
<keyword evidence="9" id="KW-1185">Reference proteome</keyword>
<proteinExistence type="predicted"/>
<dbReference type="SMART" id="SM00861">
    <property type="entry name" value="Transket_pyr"/>
    <property type="match status" value="1"/>
</dbReference>
<evidence type="ECO:0000256" key="6">
    <source>
        <dbReference type="SAM" id="MobiDB-lite"/>
    </source>
</evidence>
<evidence type="ECO:0000313" key="8">
    <source>
        <dbReference type="EMBL" id="SEA37614.1"/>
    </source>
</evidence>
<keyword evidence="4" id="KW-0560">Oxidoreductase</keyword>
<dbReference type="STRING" id="908615.SAMN05421540_105100"/>
<dbReference type="GO" id="GO:0003863">
    <property type="term" value="F:branched-chain 2-oxo acid dehydrogenase activity"/>
    <property type="evidence" value="ECO:0007669"/>
    <property type="project" value="UniProtKB-EC"/>
</dbReference>
<feature type="domain" description="Transketolase-like pyrimidine-binding" evidence="7">
    <location>
        <begin position="367"/>
        <end position="543"/>
    </location>
</feature>
<dbReference type="InterPro" id="IPR009014">
    <property type="entry name" value="Transketo_C/PFOR_II"/>
</dbReference>
<dbReference type="Gene3D" id="3.40.50.920">
    <property type="match status" value="1"/>
</dbReference>
<dbReference type="CDD" id="cd02000">
    <property type="entry name" value="TPP_E1_PDC_ADC_BCADC"/>
    <property type="match status" value="1"/>
</dbReference>
<sequence>MKIDKKILKKAFSNLCTAKALTDLYEENFKTVSKYVHATSRGHEVIQIAVGMQLLPQDYVFPYYRDDSILLSIGMQPKDLMLQVLAKKDDPFSGGRTYYSHPSIKDADKPKVPHQSSATGMQAIPATGVALGMHYREGGDLFKDDEKYAFFKDMGHEEKDSRLRGNLPVVVCSLGDASVTEGEVAEAFQMAVLKKLPILYVVQDNGWDISANEAETRAQNAAEYAKGFKGLEAISIDGTDFEESYQTVQDAIKTIRDERRPMLIHAKVPLLNHHTSGVRMEFYRDDLEEAKTRDPYPKMKKLLSENDFSEDEIEAIEALAHVKVKEHFEEALKAEDPKPENLFTNDFAPTPITEEKGERSPEGAEKVVMVDCALFGIEELMKKHKECLLYGQDVGGRLGGVFREAATLAQKFGDNRVFNTPIQEAFIIGSTVGMSAVGLKPIVEVQFADYIWPGLNQLFTEVSRSCYLSNGKWPVSMVLRVPIGAYGSGGPYHSSSVESVVSNIRGIKIAYPSNGADLKGLMKAAYYDPNPVVIFEHKGLYWSKVPGTKGATSVEPSEDYVLPFGKAWVLQEIWKQEDKETLSIITYGMGVHWAMNASEELGMQDQIEVVDLRTLHPLDEETIMKSVKKCGKCLVVTEEPSDNTFARALSGKIQEECFKYLDAPVMTIGSENMPAIPLNSTLEQSMIPSTEKVKKKIEELLNY</sequence>
<accession>A0A1H4API5</accession>
<comment type="function">
    <text evidence="2">E1 component of the 2-oxoglutarate dehydrogenase (OGDH) complex which catalyzes the decarboxylation of 2-oxoglutarate, the first step in the conversion of 2-oxoglutarate to succinyl-CoA and CO(2).</text>
</comment>
<dbReference type="Pfam" id="PF02780">
    <property type="entry name" value="Transketolase_C"/>
    <property type="match status" value="1"/>
</dbReference>
<dbReference type="GO" id="GO:0009083">
    <property type="term" value="P:branched-chain amino acid catabolic process"/>
    <property type="evidence" value="ECO:0007669"/>
    <property type="project" value="TreeGrafter"/>
</dbReference>
<dbReference type="EC" id="1.2.4.4" evidence="3"/>
<dbReference type="InterPro" id="IPR005475">
    <property type="entry name" value="Transketolase-like_Pyr-bd"/>
</dbReference>
<gene>
    <name evidence="8" type="ORF">SAMN05421540_105100</name>
</gene>
<organism evidence="8 9">
    <name type="scientific">Psychroflexus halocasei</name>
    <dbReference type="NCBI Taxonomy" id="908615"/>
    <lineage>
        <taxon>Bacteria</taxon>
        <taxon>Pseudomonadati</taxon>
        <taxon>Bacteroidota</taxon>
        <taxon>Flavobacteriia</taxon>
        <taxon>Flavobacteriales</taxon>
        <taxon>Flavobacteriaceae</taxon>
        <taxon>Psychroflexus</taxon>
    </lineage>
</organism>
<dbReference type="InterPro" id="IPR001017">
    <property type="entry name" value="DH_E1"/>
</dbReference>
<dbReference type="Pfam" id="PF02779">
    <property type="entry name" value="Transket_pyr"/>
    <property type="match status" value="1"/>
</dbReference>
<evidence type="ECO:0000259" key="7">
    <source>
        <dbReference type="SMART" id="SM00861"/>
    </source>
</evidence>
<evidence type="ECO:0000256" key="2">
    <source>
        <dbReference type="ARBA" id="ARBA00003906"/>
    </source>
</evidence>
<evidence type="ECO:0000313" key="9">
    <source>
        <dbReference type="Proteomes" id="UP000198820"/>
    </source>
</evidence>
<evidence type="ECO:0000256" key="1">
    <source>
        <dbReference type="ARBA" id="ARBA00001964"/>
    </source>
</evidence>
<dbReference type="PANTHER" id="PTHR42980">
    <property type="entry name" value="2-OXOISOVALERATE DEHYDROGENASE SUBUNIT BETA-RELATED"/>
    <property type="match status" value="1"/>
</dbReference>
<protein>
    <recommendedName>
        <fullName evidence="3">3-methyl-2-oxobutanoate dehydrogenase (2-methylpropanoyl-transferring)</fullName>
        <ecNumber evidence="3">1.2.4.4</ecNumber>
    </recommendedName>
</protein>
<dbReference type="Pfam" id="PF00676">
    <property type="entry name" value="E1_dh"/>
    <property type="match status" value="1"/>
</dbReference>
<dbReference type="Proteomes" id="UP000198820">
    <property type="component" value="Unassembled WGS sequence"/>
</dbReference>
<evidence type="ECO:0000256" key="5">
    <source>
        <dbReference type="ARBA" id="ARBA00023052"/>
    </source>
</evidence>
<dbReference type="GO" id="GO:0007584">
    <property type="term" value="P:response to nutrient"/>
    <property type="evidence" value="ECO:0007669"/>
    <property type="project" value="TreeGrafter"/>
</dbReference>
<dbReference type="AlphaFoldDB" id="A0A1H4API5"/>
<dbReference type="RefSeq" id="WP_093243858.1">
    <property type="nucleotide sequence ID" value="NZ_FNQF01000005.1"/>
</dbReference>